<evidence type="ECO:0000256" key="2">
    <source>
        <dbReference type="SAM" id="SignalP"/>
    </source>
</evidence>
<protein>
    <submittedName>
        <fullName evidence="4">Htaa protein</fullName>
    </submittedName>
</protein>
<feature type="transmembrane region" description="Helical" evidence="1">
    <location>
        <begin position="236"/>
        <end position="259"/>
    </location>
</feature>
<dbReference type="OrthoDB" id="4774707at2"/>
<organism evidence="4 5">
    <name type="scientific">Corynebacterium timonense</name>
    <dbReference type="NCBI Taxonomy" id="441500"/>
    <lineage>
        <taxon>Bacteria</taxon>
        <taxon>Bacillati</taxon>
        <taxon>Actinomycetota</taxon>
        <taxon>Actinomycetes</taxon>
        <taxon>Mycobacteriales</taxon>
        <taxon>Corynebacteriaceae</taxon>
        <taxon>Corynebacterium</taxon>
    </lineage>
</organism>
<evidence type="ECO:0000256" key="1">
    <source>
        <dbReference type="SAM" id="Phobius"/>
    </source>
</evidence>
<keyword evidence="1" id="KW-0812">Transmembrane</keyword>
<name>A0A1H1QY04_9CORY</name>
<keyword evidence="1" id="KW-0472">Membrane</keyword>
<keyword evidence="2" id="KW-0732">Signal</keyword>
<proteinExistence type="predicted"/>
<dbReference type="EMBL" id="LT629765">
    <property type="protein sequence ID" value="SDS27729.1"/>
    <property type="molecule type" value="Genomic_DNA"/>
</dbReference>
<keyword evidence="1" id="KW-1133">Transmembrane helix</keyword>
<dbReference type="InterPro" id="IPR007331">
    <property type="entry name" value="Htaa"/>
</dbReference>
<dbReference type="Proteomes" id="UP000182237">
    <property type="component" value="Chromosome I"/>
</dbReference>
<dbReference type="STRING" id="1203190.GCA_000312345_01343"/>
<feature type="signal peptide" evidence="2">
    <location>
        <begin position="1"/>
        <end position="23"/>
    </location>
</feature>
<evidence type="ECO:0000313" key="5">
    <source>
        <dbReference type="Proteomes" id="UP000182237"/>
    </source>
</evidence>
<reference evidence="4 5" key="1">
    <citation type="submission" date="2016-10" db="EMBL/GenBank/DDBJ databases">
        <authorList>
            <person name="de Groot N.N."/>
        </authorList>
    </citation>
    <scope>NUCLEOTIDE SEQUENCE [LARGE SCALE GENOMIC DNA]</scope>
    <source>
        <strain evidence="4 5">DSM 45434</strain>
    </source>
</reference>
<dbReference type="eggNOG" id="COG0810">
    <property type="taxonomic scope" value="Bacteria"/>
</dbReference>
<dbReference type="Pfam" id="PF04213">
    <property type="entry name" value="HtaA"/>
    <property type="match status" value="1"/>
</dbReference>
<keyword evidence="5" id="KW-1185">Reference proteome</keyword>
<dbReference type="RefSeq" id="WP_019194169.1">
    <property type="nucleotide sequence ID" value="NZ_LT629765.1"/>
</dbReference>
<evidence type="ECO:0000313" key="4">
    <source>
        <dbReference type="EMBL" id="SDS27729.1"/>
    </source>
</evidence>
<sequence>MPERSRTAVAVATALGLAATTLAAPAAHAEAPAKLDGGTVSWPIKKSFLRYIQGSIAQGSITPSDGAQVTKDGESIVDLVFPVDAAASEIKPDGSGVIDLKGAVKFLGHKGHGGAEWGLELEYSDLKVHITDGTKGVLTADYRRVGALPGKTPDTATGDDQPIVSFTMAAPLKPGDDLTFKGGSPTTTVLEHGEKTLLQYKKNDVLEDGPITLDLAFAKGQTPTPPTSQKSSLPPVGIAGIVLAIVGLLGGLASLLGAIPGLKLPGLR</sequence>
<feature type="domain" description="Htaa" evidence="3">
    <location>
        <begin position="37"/>
        <end position="206"/>
    </location>
</feature>
<feature type="chain" id="PRO_5038814964" evidence="2">
    <location>
        <begin position="24"/>
        <end position="268"/>
    </location>
</feature>
<gene>
    <name evidence="4" type="ORF">SAMN04488539_1354</name>
</gene>
<evidence type="ECO:0000259" key="3">
    <source>
        <dbReference type="Pfam" id="PF04213"/>
    </source>
</evidence>
<accession>A0A1H1QY04</accession>
<dbReference type="AlphaFoldDB" id="A0A1H1QY04"/>